<dbReference type="Proteomes" id="UP000828941">
    <property type="component" value="Chromosome 14"/>
</dbReference>
<accession>A0ACB9KGQ9</accession>
<name>A0ACB9KGQ9_BAUVA</name>
<reference evidence="1 2" key="1">
    <citation type="journal article" date="2022" name="DNA Res.">
        <title>Chromosomal-level genome assembly of the orchid tree Bauhinia variegata (Leguminosae; Cercidoideae) supports the allotetraploid origin hypothesis of Bauhinia.</title>
        <authorList>
            <person name="Zhong Y."/>
            <person name="Chen Y."/>
            <person name="Zheng D."/>
            <person name="Pang J."/>
            <person name="Liu Y."/>
            <person name="Luo S."/>
            <person name="Meng S."/>
            <person name="Qian L."/>
            <person name="Wei D."/>
            <person name="Dai S."/>
            <person name="Zhou R."/>
        </authorList>
    </citation>
    <scope>NUCLEOTIDE SEQUENCE [LARGE SCALE GENOMIC DNA]</scope>
    <source>
        <strain evidence="1">BV-YZ2020</strain>
    </source>
</reference>
<dbReference type="EMBL" id="CM039439">
    <property type="protein sequence ID" value="KAI4296321.1"/>
    <property type="molecule type" value="Genomic_DNA"/>
</dbReference>
<gene>
    <name evidence="1" type="ORF">L6164_036289</name>
</gene>
<organism evidence="1 2">
    <name type="scientific">Bauhinia variegata</name>
    <name type="common">Purple orchid tree</name>
    <name type="synonym">Phanera variegata</name>
    <dbReference type="NCBI Taxonomy" id="167791"/>
    <lineage>
        <taxon>Eukaryota</taxon>
        <taxon>Viridiplantae</taxon>
        <taxon>Streptophyta</taxon>
        <taxon>Embryophyta</taxon>
        <taxon>Tracheophyta</taxon>
        <taxon>Spermatophyta</taxon>
        <taxon>Magnoliopsida</taxon>
        <taxon>eudicotyledons</taxon>
        <taxon>Gunneridae</taxon>
        <taxon>Pentapetalae</taxon>
        <taxon>rosids</taxon>
        <taxon>fabids</taxon>
        <taxon>Fabales</taxon>
        <taxon>Fabaceae</taxon>
        <taxon>Cercidoideae</taxon>
        <taxon>Cercideae</taxon>
        <taxon>Bauhiniinae</taxon>
        <taxon>Bauhinia</taxon>
    </lineage>
</organism>
<keyword evidence="2" id="KW-1185">Reference proteome</keyword>
<proteinExistence type="predicted"/>
<evidence type="ECO:0000313" key="1">
    <source>
        <dbReference type="EMBL" id="KAI4296321.1"/>
    </source>
</evidence>
<comment type="caution">
    <text evidence="1">The sequence shown here is derived from an EMBL/GenBank/DDBJ whole genome shotgun (WGS) entry which is preliminary data.</text>
</comment>
<evidence type="ECO:0000313" key="2">
    <source>
        <dbReference type="Proteomes" id="UP000828941"/>
    </source>
</evidence>
<protein>
    <submittedName>
        <fullName evidence="1">Uncharacterized protein</fullName>
    </submittedName>
</protein>
<sequence>MDLNKKAVLCPLDAEFRKNDNFGDTTLCLNGLGFGESSTSGSRPTENNIRMKFSNASDDGCKLVLGLGPPPRAYSDDFHNLGFNKKKELDSLFSQRMPSDCGSILQLGLSGGTNEGSGVLDCSGSSETDISMSCLSSQTYIENNYPMIPVVDEGSTSAKKSGGYMPSLLLAPRIEHAKISLQTNELLNLGTKPQLSGEPSNATDYSFGSVSVPQATGITSENRTSNPKKCKFFGCSKGARGASGLCIGHGGGQRCQKPGCNKGSESRTAYCKAHGGGKRCQYLGCTKSSEGKTDYCIAHGGGRRCGYPGACTKAARGKSGLCIRHGGGKRCRIEGCTRSAEGLAGLCISHGGGRRCQYQGCTKGAQGSTIFCKAHGGGKRCTFAGCTKGAEGSTPLCKAHGGGKRCLFNGGGICPKSVHGGTNFCVAHGGGKRCAVPGCTKSARGRTDCCVRHGGGKRCKFENCGKSAQGSTDFCKAHGGGKRCSWGEGKCEKFARGKSGLCAAHSSLMQERDANKGSLIAPRLFHGLVPSVSNHSSSGVSVVSESYDSMDKPAKRQQLIPEEVLVPLSMKSPSYPSFLTVKKPEEGRNNYSNIASSGVRKGIDFNLPEGRVHGGDLMLYFGGSLANAIDHT</sequence>